<gene>
    <name evidence="2" type="ORF">A2U01_0003409</name>
</gene>
<dbReference type="PANTHER" id="PTHR36617:SF16">
    <property type="entry name" value="OS04G0516500 PROTEIN"/>
    <property type="match status" value="1"/>
</dbReference>
<organism evidence="2 3">
    <name type="scientific">Trifolium medium</name>
    <dbReference type="NCBI Taxonomy" id="97028"/>
    <lineage>
        <taxon>Eukaryota</taxon>
        <taxon>Viridiplantae</taxon>
        <taxon>Streptophyta</taxon>
        <taxon>Embryophyta</taxon>
        <taxon>Tracheophyta</taxon>
        <taxon>Spermatophyta</taxon>
        <taxon>Magnoliopsida</taxon>
        <taxon>eudicotyledons</taxon>
        <taxon>Gunneridae</taxon>
        <taxon>Pentapetalae</taxon>
        <taxon>rosids</taxon>
        <taxon>fabids</taxon>
        <taxon>Fabales</taxon>
        <taxon>Fabaceae</taxon>
        <taxon>Papilionoideae</taxon>
        <taxon>50 kb inversion clade</taxon>
        <taxon>NPAAA clade</taxon>
        <taxon>Hologalegina</taxon>
        <taxon>IRL clade</taxon>
        <taxon>Trifolieae</taxon>
        <taxon>Trifolium</taxon>
    </lineage>
</organism>
<name>A0A392M775_9FABA</name>
<evidence type="ECO:0000313" key="2">
    <source>
        <dbReference type="EMBL" id="MCH82598.1"/>
    </source>
</evidence>
<reference evidence="2 3" key="1">
    <citation type="journal article" date="2018" name="Front. Plant Sci.">
        <title>Red Clover (Trifolium pratense) and Zigzag Clover (T. medium) - A Picture of Genomic Similarities and Differences.</title>
        <authorList>
            <person name="Dluhosova J."/>
            <person name="Istvanek J."/>
            <person name="Nedelnik J."/>
            <person name="Repkova J."/>
        </authorList>
    </citation>
    <scope>NUCLEOTIDE SEQUENCE [LARGE SCALE GENOMIC DNA]</scope>
    <source>
        <strain evidence="3">cv. 10/8</strain>
        <tissue evidence="2">Leaf</tissue>
    </source>
</reference>
<evidence type="ECO:0000259" key="1">
    <source>
        <dbReference type="Pfam" id="PF13966"/>
    </source>
</evidence>
<proteinExistence type="predicted"/>
<dbReference type="Proteomes" id="UP000265520">
    <property type="component" value="Unassembled WGS sequence"/>
</dbReference>
<dbReference type="InterPro" id="IPR026960">
    <property type="entry name" value="RVT-Znf"/>
</dbReference>
<accession>A0A392M775</accession>
<keyword evidence="3" id="KW-1185">Reference proteome</keyword>
<sequence length="214" mass="24671">MSHECVSDVGVFDGDRWSWRLNWRRSLFQWEMDSVSNILAILDTFRPSLAADKWWWNFASDGCFSVKSAFDSISKDLIDVPPLTTLEVRTFSKIWESPAPSKVIVFSWQLLYDRVPTKSNLLARGILSQQEGANCVWCNVCRESSTHLFLHCKVALGVWYELFRWLGVVVVMPPTLFHLFDGLSDIARNSKVTNGFRLVWHTALWNGSLDYLEC</sequence>
<protein>
    <submittedName>
        <fullName evidence="2">F-box family protein</fullName>
    </submittedName>
</protein>
<dbReference type="PANTHER" id="PTHR36617">
    <property type="entry name" value="PROTEIN, PUTATIVE-RELATED"/>
    <property type="match status" value="1"/>
</dbReference>
<evidence type="ECO:0000313" key="3">
    <source>
        <dbReference type="Proteomes" id="UP000265520"/>
    </source>
</evidence>
<dbReference type="AlphaFoldDB" id="A0A392M775"/>
<comment type="caution">
    <text evidence="2">The sequence shown here is derived from an EMBL/GenBank/DDBJ whole genome shotgun (WGS) entry which is preliminary data.</text>
</comment>
<feature type="domain" description="Reverse transcriptase zinc-binding" evidence="1">
    <location>
        <begin position="64"/>
        <end position="159"/>
    </location>
</feature>
<dbReference type="EMBL" id="LXQA010003911">
    <property type="protein sequence ID" value="MCH82598.1"/>
    <property type="molecule type" value="Genomic_DNA"/>
</dbReference>
<dbReference type="Pfam" id="PF13966">
    <property type="entry name" value="zf-RVT"/>
    <property type="match status" value="1"/>
</dbReference>